<dbReference type="Pfam" id="PF01590">
    <property type="entry name" value="GAF"/>
    <property type="match status" value="1"/>
</dbReference>
<organism evidence="3 4">
    <name type="scientific">Algoriphagus formosus</name>
    <dbReference type="NCBI Taxonomy" id="2007308"/>
    <lineage>
        <taxon>Bacteria</taxon>
        <taxon>Pseudomonadati</taxon>
        <taxon>Bacteroidota</taxon>
        <taxon>Cytophagia</taxon>
        <taxon>Cytophagales</taxon>
        <taxon>Cyclobacteriaceae</taxon>
        <taxon>Algoriphagus</taxon>
    </lineage>
</organism>
<dbReference type="AlphaFoldDB" id="A0A4R5V7M1"/>
<dbReference type="SUPFAM" id="SSF55781">
    <property type="entry name" value="GAF domain-like"/>
    <property type="match status" value="1"/>
</dbReference>
<dbReference type="InterPro" id="IPR035965">
    <property type="entry name" value="PAS-like_dom_sf"/>
</dbReference>
<keyword evidence="1" id="KW-0175">Coiled coil</keyword>
<dbReference type="Gene3D" id="3.30.450.40">
    <property type="match status" value="1"/>
</dbReference>
<dbReference type="Proteomes" id="UP000295438">
    <property type="component" value="Unassembled WGS sequence"/>
</dbReference>
<dbReference type="InterPro" id="IPR029016">
    <property type="entry name" value="GAF-like_dom_sf"/>
</dbReference>
<dbReference type="RefSeq" id="WP_133390004.1">
    <property type="nucleotide sequence ID" value="NZ_SMUW01000028.1"/>
</dbReference>
<proteinExistence type="predicted"/>
<dbReference type="InterPro" id="IPR003018">
    <property type="entry name" value="GAF"/>
</dbReference>
<evidence type="ECO:0000256" key="1">
    <source>
        <dbReference type="SAM" id="Coils"/>
    </source>
</evidence>
<dbReference type="Gene3D" id="3.30.450.20">
    <property type="entry name" value="PAS domain"/>
    <property type="match status" value="2"/>
</dbReference>
<feature type="coiled-coil region" evidence="1">
    <location>
        <begin position="135"/>
        <end position="171"/>
    </location>
</feature>
<dbReference type="InterPro" id="IPR013655">
    <property type="entry name" value="PAS_fold_3"/>
</dbReference>
<sequence>MDLAYKDLQSYQILDTEKQGVFDEITEMAAEICDCAVSLIVLLEPERQWFKSAFGLDVRETPIKYSICKKLKEENLNFLVIPDLKEDPELKNHPALEEFGVQFYAGFPLKSESGNTIGTCCVLDYSPKHLDDFQLKNLRLLAKQANNLLDIHKSNYQIKKEKQQIEKWQKRVYDIAKIAKVGGIVLDYNDETVTIGDHTKDLLQLPQDFVFTFPSSKNLSKTISNPLEEMVSEVKGQISLTGQKEGSIKYYSKHNKRTYNLDYLDSNNTLIIVFKDITITKELQSDLLLYQSLMKEMEKQSTIGAWEVNLEENKIFWTQNTYRIYGLDNRHELSLDFVKSFYPKESYDQMERDFEECINTGKPYENNYRFLSNDHQNKWVKVIGNPIKVEGKTIKIIGSIQDITEDMKVKNMLERNNFLLEKRTQFLEGLVNNNSFFIFRMSTEKEVIFINEYYKNFFGFDESYGFGKAADISVIDQSGLLESEKIAKKAIENPGKIFRSTLKQYTKKGEEKFCEWDVVFMGEKSSEGLLWIGHDVTDKVFQQNELNRVLRLTSVLNAKLVEFNNITSHLFRSQIANLSGLYQLIELSDSQKEKQGFLDSFKICLDKVNEVISDLDAITNLESPGIYDIEPINLDYFINDIIKTNFPYFKYSINNLKISIPEDFLILTTKDYLKLTLNQIFSFIHKNRQKNIPFHMEINAYQEKSINAIIEIKVKLDRELKGIETYNLSDFPELESWKLRSSATLLELIKGSIQVINTTNSGTSFKIILPNAS</sequence>
<dbReference type="NCBIfam" id="TIGR00229">
    <property type="entry name" value="sensory_box"/>
    <property type="match status" value="2"/>
</dbReference>
<dbReference type="CDD" id="cd00130">
    <property type="entry name" value="PAS"/>
    <property type="match status" value="1"/>
</dbReference>
<dbReference type="PANTHER" id="PTHR43102:SF2">
    <property type="entry name" value="GAF DOMAIN-CONTAINING PROTEIN"/>
    <property type="match status" value="1"/>
</dbReference>
<comment type="caution">
    <text evidence="3">The sequence shown here is derived from an EMBL/GenBank/DDBJ whole genome shotgun (WGS) entry which is preliminary data.</text>
</comment>
<evidence type="ECO:0000313" key="4">
    <source>
        <dbReference type="Proteomes" id="UP000295438"/>
    </source>
</evidence>
<dbReference type="InterPro" id="IPR000700">
    <property type="entry name" value="PAS-assoc_C"/>
</dbReference>
<dbReference type="PROSITE" id="PS50113">
    <property type="entry name" value="PAC"/>
    <property type="match status" value="1"/>
</dbReference>
<dbReference type="Pfam" id="PF08447">
    <property type="entry name" value="PAS_3"/>
    <property type="match status" value="1"/>
</dbReference>
<dbReference type="SMART" id="SM00065">
    <property type="entry name" value="GAF"/>
    <property type="match status" value="1"/>
</dbReference>
<keyword evidence="4" id="KW-1185">Reference proteome</keyword>
<dbReference type="PANTHER" id="PTHR43102">
    <property type="entry name" value="SLR1143 PROTEIN"/>
    <property type="match status" value="1"/>
</dbReference>
<accession>A0A4R5V7M1</accession>
<evidence type="ECO:0000313" key="3">
    <source>
        <dbReference type="EMBL" id="TDK47934.1"/>
    </source>
</evidence>
<dbReference type="EMBL" id="SMUW01000028">
    <property type="protein sequence ID" value="TDK47934.1"/>
    <property type="molecule type" value="Genomic_DNA"/>
</dbReference>
<reference evidence="3 4" key="1">
    <citation type="submission" date="2019-03" db="EMBL/GenBank/DDBJ databases">
        <title>Algoriphagus aquimaris sp. nov., isolated form marine sediment in Pohang, Korea.</title>
        <authorList>
            <person name="Kim J."/>
            <person name="Yoon S.-H."/>
            <person name="Lee S.-S."/>
        </authorList>
    </citation>
    <scope>NUCLEOTIDE SEQUENCE [LARGE SCALE GENOMIC DNA]</scope>
    <source>
        <strain evidence="3 4">F21</strain>
    </source>
</reference>
<dbReference type="SUPFAM" id="SSF55785">
    <property type="entry name" value="PYP-like sensor domain (PAS domain)"/>
    <property type="match status" value="2"/>
</dbReference>
<dbReference type="InterPro" id="IPR000014">
    <property type="entry name" value="PAS"/>
</dbReference>
<feature type="domain" description="PAC" evidence="2">
    <location>
        <begin position="364"/>
        <end position="415"/>
    </location>
</feature>
<gene>
    <name evidence="3" type="ORF">E1898_04480</name>
</gene>
<name>A0A4R5V7M1_9BACT</name>
<protein>
    <submittedName>
        <fullName evidence="3">PAS domain S-box protein</fullName>
    </submittedName>
</protein>
<evidence type="ECO:0000259" key="2">
    <source>
        <dbReference type="PROSITE" id="PS50113"/>
    </source>
</evidence>